<accession>A0A370NU57</accession>
<dbReference type="AlphaFoldDB" id="A0A370NU57"/>
<dbReference type="Proteomes" id="UP000255165">
    <property type="component" value="Unassembled WGS sequence"/>
</dbReference>
<evidence type="ECO:0000313" key="1">
    <source>
        <dbReference type="EMBL" id="RDK09142.1"/>
    </source>
</evidence>
<sequence>MSIKAAALPSETNCRYYLVTASETYGVIAVVEACDEPEAWEFFWAVRGMLGTTPDTEVSIMSGELLPDGVPVFKLTYLKAMQARAEAERRQADATRH</sequence>
<evidence type="ECO:0000313" key="2">
    <source>
        <dbReference type="Proteomes" id="UP000255165"/>
    </source>
</evidence>
<dbReference type="EMBL" id="QKWJ01000019">
    <property type="protein sequence ID" value="RDK09142.1"/>
    <property type="molecule type" value="Genomic_DNA"/>
</dbReference>
<name>A0A370NU57_9BURK</name>
<dbReference type="RefSeq" id="WP_115212705.1">
    <property type="nucleotide sequence ID" value="NZ_QKWJ01000019.1"/>
</dbReference>
<gene>
    <name evidence="1" type="ORF">DN412_17015</name>
</gene>
<keyword evidence="2" id="KW-1185">Reference proteome</keyword>
<proteinExistence type="predicted"/>
<protein>
    <submittedName>
        <fullName evidence="1">Uncharacterized protein</fullName>
    </submittedName>
</protein>
<reference evidence="2" key="1">
    <citation type="submission" date="2018-06" db="EMBL/GenBank/DDBJ databases">
        <authorList>
            <person name="Feng T."/>
            <person name="Jeon C.O."/>
        </authorList>
    </citation>
    <scope>NUCLEOTIDE SEQUENCE [LARGE SCALE GENOMIC DNA]</scope>
    <source>
        <strain evidence="2">S23</strain>
    </source>
</reference>
<organism evidence="1 2">
    <name type="scientific">Cupriavidus lacunae</name>
    <dbReference type="NCBI Taxonomy" id="2666307"/>
    <lineage>
        <taxon>Bacteria</taxon>
        <taxon>Pseudomonadati</taxon>
        <taxon>Pseudomonadota</taxon>
        <taxon>Betaproteobacteria</taxon>
        <taxon>Burkholderiales</taxon>
        <taxon>Burkholderiaceae</taxon>
        <taxon>Cupriavidus</taxon>
    </lineage>
</organism>
<comment type="caution">
    <text evidence="1">The sequence shown here is derived from an EMBL/GenBank/DDBJ whole genome shotgun (WGS) entry which is preliminary data.</text>
</comment>